<feature type="region of interest" description="Disordered" evidence="12">
    <location>
        <begin position="53"/>
        <end position="119"/>
    </location>
</feature>
<dbReference type="PROSITE" id="PS50967">
    <property type="entry name" value="HRDC"/>
    <property type="match status" value="1"/>
</dbReference>
<evidence type="ECO:0000256" key="12">
    <source>
        <dbReference type="SAM" id="MobiDB-lite"/>
    </source>
</evidence>
<feature type="region of interest" description="Disordered" evidence="12">
    <location>
        <begin position="1609"/>
        <end position="1673"/>
    </location>
</feature>
<feature type="compositionally biased region" description="Polar residues" evidence="12">
    <location>
        <begin position="301"/>
        <end position="310"/>
    </location>
</feature>
<comment type="catalytic activity">
    <reaction evidence="10">
        <text>Couples ATP hydrolysis with the unwinding of duplex DNA by translocating in the 3'-5' direction.</text>
        <dbReference type="EC" id="5.6.2.4"/>
    </reaction>
</comment>
<feature type="region of interest" description="Disordered" evidence="12">
    <location>
        <begin position="193"/>
        <end position="222"/>
    </location>
</feature>
<dbReference type="Pfam" id="PF00570">
    <property type="entry name" value="HRDC"/>
    <property type="match status" value="1"/>
</dbReference>
<dbReference type="NCBIfam" id="TIGR00614">
    <property type="entry name" value="recQ_fam"/>
    <property type="match status" value="1"/>
</dbReference>
<evidence type="ECO:0000256" key="8">
    <source>
        <dbReference type="ARBA" id="ARBA00023235"/>
    </source>
</evidence>
<feature type="compositionally biased region" description="Polar residues" evidence="12">
    <location>
        <begin position="484"/>
        <end position="496"/>
    </location>
</feature>
<feature type="compositionally biased region" description="Polar residues" evidence="12">
    <location>
        <begin position="193"/>
        <end position="204"/>
    </location>
</feature>
<feature type="compositionally biased region" description="Low complexity" evidence="12">
    <location>
        <begin position="497"/>
        <end position="514"/>
    </location>
</feature>
<feature type="compositionally biased region" description="Polar residues" evidence="12">
    <location>
        <begin position="109"/>
        <end position="119"/>
    </location>
</feature>
<feature type="region of interest" description="Disordered" evidence="12">
    <location>
        <begin position="664"/>
        <end position="698"/>
    </location>
</feature>
<dbReference type="PROSITE" id="PS00690">
    <property type="entry name" value="DEAH_ATP_HELICASE"/>
    <property type="match status" value="1"/>
</dbReference>
<dbReference type="InterPro" id="IPR001650">
    <property type="entry name" value="Helicase_C-like"/>
</dbReference>
<evidence type="ECO:0000259" key="13">
    <source>
        <dbReference type="PROSITE" id="PS50967"/>
    </source>
</evidence>
<dbReference type="Pfam" id="PF00271">
    <property type="entry name" value="Helicase_C"/>
    <property type="match status" value="1"/>
</dbReference>
<keyword evidence="5" id="KW-0347">Helicase</keyword>
<dbReference type="CDD" id="cd17920">
    <property type="entry name" value="DEXHc_RecQ"/>
    <property type="match status" value="1"/>
</dbReference>
<dbReference type="Gene3D" id="3.40.50.300">
    <property type="entry name" value="P-loop containing nucleotide triphosphate hydrolases"/>
    <property type="match status" value="2"/>
</dbReference>
<feature type="region of interest" description="Disordered" evidence="12">
    <location>
        <begin position="284"/>
        <end position="375"/>
    </location>
</feature>
<dbReference type="EC" id="5.6.2.4" evidence="11"/>
<dbReference type="PANTHER" id="PTHR13710">
    <property type="entry name" value="DNA HELICASE RECQ FAMILY MEMBER"/>
    <property type="match status" value="1"/>
</dbReference>
<dbReference type="InterPro" id="IPR036388">
    <property type="entry name" value="WH-like_DNA-bd_sf"/>
</dbReference>
<feature type="compositionally biased region" description="Polar residues" evidence="12">
    <location>
        <begin position="1648"/>
        <end position="1662"/>
    </location>
</feature>
<evidence type="ECO:0000256" key="2">
    <source>
        <dbReference type="ARBA" id="ARBA00005446"/>
    </source>
</evidence>
<dbReference type="PROSITE" id="PS51194">
    <property type="entry name" value="HELICASE_CTER"/>
    <property type="match status" value="1"/>
</dbReference>
<evidence type="ECO:0000313" key="16">
    <source>
        <dbReference type="EMBL" id="KAH6593729.1"/>
    </source>
</evidence>
<keyword evidence="4" id="KW-0378">Hydrolase</keyword>
<evidence type="ECO:0000313" key="17">
    <source>
        <dbReference type="Proteomes" id="UP001648503"/>
    </source>
</evidence>
<dbReference type="PROSITE" id="PS51192">
    <property type="entry name" value="HELICASE_ATP_BIND_1"/>
    <property type="match status" value="1"/>
</dbReference>
<feature type="compositionally biased region" description="Pro residues" evidence="12">
    <location>
        <begin position="1403"/>
        <end position="1413"/>
    </location>
</feature>
<evidence type="ECO:0000256" key="6">
    <source>
        <dbReference type="ARBA" id="ARBA00022840"/>
    </source>
</evidence>
<dbReference type="InterPro" id="IPR044876">
    <property type="entry name" value="HRDC_dom_sf"/>
</dbReference>
<dbReference type="InterPro" id="IPR010997">
    <property type="entry name" value="HRDC-like_sf"/>
</dbReference>
<feature type="compositionally biased region" description="Polar residues" evidence="12">
    <location>
        <begin position="670"/>
        <end position="684"/>
    </location>
</feature>
<dbReference type="CDD" id="cd18794">
    <property type="entry name" value="SF2_C_RecQ"/>
    <property type="match status" value="1"/>
</dbReference>
<feature type="compositionally biased region" description="Low complexity" evidence="12">
    <location>
        <begin position="53"/>
        <end position="67"/>
    </location>
</feature>
<feature type="compositionally biased region" description="Polar residues" evidence="12">
    <location>
        <begin position="365"/>
        <end position="375"/>
    </location>
</feature>
<gene>
    <name evidence="16" type="ORF">BASA50_007165</name>
</gene>
<sequence>MAAPPRNNLGLQLEQLGLAASARQAAPQPTKISSNTITSNLYSNSNSNLYSNSNSNIYSNSNNKNSTLHLLPGHSVQPQPQPRFRPAPISTLSNSHSTASTKTNDDANRNASKTKPSTTVFRTITNTVAIKDSASSSPSSLVPKSTPHKSHLISKLSSDPQTDPCPQLNVHLHSNSNTNTNLNMNLLQNTGRRVSSLPLSSESAHLQAEPQKPKSVISSEKQLPGIPTNSEAIHHRSNSENSVIFIDDDLDLFITDPLLVSALPPALKSTHSHVAMNHLVDLTTSSSNDPDRTLAGAVPLSNISPNNPSLKRNRIPTSDLARSNSEATQNHLQSDYKASSKLVFTDPSKRSRLSDVPDLGGNPQKVASDSSPPISVVNSVGRCPSDADIGESGSRSNAVDITDSQHYIEKGVTKNDKDAEVKAKSTADADAEMEAFSRLDCFELDAFDFDILEDEFDLDDLDEPVSADIQEFLDMPVTKKDTLSPNTFDKNANQAIPGSSGSTTTLHTTNSSPSNSVNPYAMFPLSDLRTLKEAADMQYSDISIRLCDMLLLLQNFPQNSHHTDNVSATNHSHDKVLDPAEVSTLIKKRCDIKTKLSALNDLLDPTSYVGAQYNAPRVRDATYGNPANVAASSSSATKVTSCQPLGSYAPLAADRELVYSPKWTHPPQPILSSDDQTKPSSHISISKPRTVFTPSPPRDDIQYIVDDDVFEVDWNNEPVTTASVATIHRNNNAAHNSKYSANSFTVGGDTSHVDDMRSNYAAIPIQPVVSASFGVESYGVQKYQPPIKSVVSMDRVGASSSWNSGIMTSKINTPVSSLISGRDDSHSLASSRAVMNTTNNSMTLKPSAADVHNTRQTFPWTKQVFKVLHEVFHLTDFRTNQLEAINATLSSIDCFILMPTGGGKSLCYQLPACCDTGNTVGLTVVISPLLSLIQDQVSRLVQLNILAIAVSSDLSAADKRWAYDELKKEPLPPKMIYVTPEMVMRSGQFQSALGDLHRRKRLARFVIDEAHCVSQWGHDFRPDYKELSTLRDRYPNVPIIALTATANDKVKMDIIQVLKINKCVRFQQSFNRSNLRYDVRPKDKQIDTDIVSFIKTFYPKASGIIYCSSRRACEETSAKLVRLGIQAAFYHAGLDKEDRSRIQTAWADNIIHIIVATIAFGMGIDKSDVRFVIHYSIPQSLEGYYQETGRAGRDGKDSMCILYYSYRDKSIIDFLIENGDGKFDQKERQRNNLRQVISYCENSIDCRRQQVLAYFGERFEKESCKQTCDNCRRDAGSTVRDITDIAQSIVKLVRATHNQKVTINHCVDVFRGMKHAKIKSMYHDELPEHGAGKMYSRTVAERLFHFLVSKDVLTERCEFNASGFANGYLKLGSQAHRVTSGQLKLQFAFLDDLDVPRVSKPLAAPPASKPTPSNPAAKSLKRLPKGSGNRNEPPTATSGSQDLTYNDYDSNDFDMGLHSHVDNGGGGGGGYVDHTELISTEGSLTGANPTPGSSAAFESLSTLKHNCFQELLRKRNEIVGKLRVMPATVFVDAVLSSMADKLPESITSFLEIHGVDDEKYHKFGSAFLAITGKYASLGRELPVIVSPHFGGGSTTMPDNSKLRGKQIRNSVASSAGKSRGGAAGGSNVRGRSTHTRSGALVNPGRPASSASSKKPRGGSTTAGYKGRIQAMRL</sequence>
<dbReference type="InterPro" id="IPR032284">
    <property type="entry name" value="RecQ_Zn-bd"/>
</dbReference>
<dbReference type="InterPro" id="IPR011545">
    <property type="entry name" value="DEAD/DEAH_box_helicase_dom"/>
</dbReference>
<dbReference type="InterPro" id="IPR002464">
    <property type="entry name" value="DNA/RNA_helicase_DEAH_CS"/>
</dbReference>
<feature type="compositionally biased region" description="Polar residues" evidence="12">
    <location>
        <begin position="90"/>
        <end position="102"/>
    </location>
</feature>
<keyword evidence="8" id="KW-0413">Isomerase</keyword>
<dbReference type="InterPro" id="IPR014001">
    <property type="entry name" value="Helicase_ATP-bd"/>
</dbReference>
<keyword evidence="17" id="KW-1185">Reference proteome</keyword>
<feature type="compositionally biased region" description="Low complexity" evidence="12">
    <location>
        <begin position="133"/>
        <end position="145"/>
    </location>
</feature>
<comment type="caution">
    <text evidence="16">The sequence shown here is derived from an EMBL/GenBank/DDBJ whole genome shotgun (WGS) entry which is preliminary data.</text>
</comment>
<dbReference type="SUPFAM" id="SSF47819">
    <property type="entry name" value="HRDC-like"/>
    <property type="match status" value="1"/>
</dbReference>
<dbReference type="InterPro" id="IPR018982">
    <property type="entry name" value="RQC_domain"/>
</dbReference>
<dbReference type="Gene3D" id="1.10.150.80">
    <property type="entry name" value="HRDC domain"/>
    <property type="match status" value="1"/>
</dbReference>
<dbReference type="Pfam" id="PF16124">
    <property type="entry name" value="RecQ_Zn_bind"/>
    <property type="match status" value="1"/>
</dbReference>
<keyword evidence="3" id="KW-0547">Nucleotide-binding</keyword>
<feature type="region of interest" description="Disordered" evidence="12">
    <location>
        <begin position="1456"/>
        <end position="1475"/>
    </location>
</feature>
<feature type="domain" description="Helicase ATP-binding" evidence="14">
    <location>
        <begin position="885"/>
        <end position="1064"/>
    </location>
</feature>
<accession>A0ABQ8F931</accession>
<dbReference type="InterPro" id="IPR004589">
    <property type="entry name" value="DNA_helicase_ATP-dep_RecQ"/>
</dbReference>
<evidence type="ECO:0000259" key="14">
    <source>
        <dbReference type="PROSITE" id="PS51192"/>
    </source>
</evidence>
<dbReference type="PANTHER" id="PTHR13710:SF153">
    <property type="entry name" value="RECQ-LIKE DNA HELICASE BLM"/>
    <property type="match status" value="1"/>
</dbReference>
<evidence type="ECO:0000259" key="15">
    <source>
        <dbReference type="PROSITE" id="PS51194"/>
    </source>
</evidence>
<feature type="region of interest" description="Disordered" evidence="12">
    <location>
        <begin position="1400"/>
        <end position="1445"/>
    </location>
</feature>
<dbReference type="InterPro" id="IPR027417">
    <property type="entry name" value="P-loop_NTPase"/>
</dbReference>
<keyword evidence="6" id="KW-0067">ATP-binding</keyword>
<comment type="subcellular location">
    <subcellularLocation>
        <location evidence="1">Nucleus</location>
    </subcellularLocation>
</comment>
<evidence type="ECO:0000256" key="10">
    <source>
        <dbReference type="ARBA" id="ARBA00034617"/>
    </source>
</evidence>
<keyword evidence="7" id="KW-0238">DNA-binding</keyword>
<dbReference type="SMART" id="SM00490">
    <property type="entry name" value="HELICc"/>
    <property type="match status" value="1"/>
</dbReference>
<comment type="similarity">
    <text evidence="2">Belongs to the helicase family. RecQ subfamily.</text>
</comment>
<evidence type="ECO:0000256" key="4">
    <source>
        <dbReference type="ARBA" id="ARBA00022801"/>
    </source>
</evidence>
<feature type="domain" description="HRDC" evidence="13">
    <location>
        <begin position="1501"/>
        <end position="1581"/>
    </location>
</feature>
<keyword evidence="9" id="KW-0539">Nucleus</keyword>
<feature type="domain" description="Helicase C-terminal" evidence="15">
    <location>
        <begin position="1089"/>
        <end position="1234"/>
    </location>
</feature>
<dbReference type="SMART" id="SM00956">
    <property type="entry name" value="RQC"/>
    <property type="match status" value="1"/>
</dbReference>
<feature type="compositionally biased region" description="Polar residues" evidence="12">
    <location>
        <begin position="320"/>
        <end position="337"/>
    </location>
</feature>
<feature type="region of interest" description="Disordered" evidence="12">
    <location>
        <begin position="133"/>
        <end position="162"/>
    </location>
</feature>
<protein>
    <recommendedName>
        <fullName evidence="11">DNA 3'-5' helicase</fullName>
        <ecNumber evidence="11">5.6.2.4</ecNumber>
    </recommendedName>
</protein>
<dbReference type="InterPro" id="IPR002121">
    <property type="entry name" value="HRDC_dom"/>
</dbReference>
<dbReference type="Pfam" id="PF00270">
    <property type="entry name" value="DEAD"/>
    <property type="match status" value="1"/>
</dbReference>
<evidence type="ECO:0000256" key="1">
    <source>
        <dbReference type="ARBA" id="ARBA00004123"/>
    </source>
</evidence>
<dbReference type="Gene3D" id="1.10.10.10">
    <property type="entry name" value="Winged helix-like DNA-binding domain superfamily/Winged helix DNA-binding domain"/>
    <property type="match status" value="1"/>
</dbReference>
<name>A0ABQ8F931_9FUNG</name>
<evidence type="ECO:0000256" key="7">
    <source>
        <dbReference type="ARBA" id="ARBA00023125"/>
    </source>
</evidence>
<dbReference type="SUPFAM" id="SSF52540">
    <property type="entry name" value="P-loop containing nucleoside triphosphate hydrolases"/>
    <property type="match status" value="2"/>
</dbReference>
<proteinExistence type="inferred from homology"/>
<evidence type="ECO:0000256" key="9">
    <source>
        <dbReference type="ARBA" id="ARBA00023242"/>
    </source>
</evidence>
<feature type="region of interest" description="Disordered" evidence="12">
    <location>
        <begin position="484"/>
        <end position="514"/>
    </location>
</feature>
<reference evidence="16 17" key="1">
    <citation type="submission" date="2021-02" db="EMBL/GenBank/DDBJ databases">
        <title>Variation within the Batrachochytrium salamandrivorans European outbreak.</title>
        <authorList>
            <person name="Kelly M."/>
            <person name="Pasmans F."/>
            <person name="Shea T.P."/>
            <person name="Munoz J.F."/>
            <person name="Carranza S."/>
            <person name="Cuomo C.A."/>
            <person name="Martel A."/>
        </authorList>
    </citation>
    <scope>NUCLEOTIDE SEQUENCE [LARGE SCALE GENOMIC DNA]</scope>
    <source>
        <strain evidence="16 17">AMFP18/2</strain>
    </source>
</reference>
<evidence type="ECO:0000256" key="3">
    <source>
        <dbReference type="ARBA" id="ARBA00022741"/>
    </source>
</evidence>
<feature type="compositionally biased region" description="Polar residues" evidence="12">
    <location>
        <begin position="1428"/>
        <end position="1445"/>
    </location>
</feature>
<organism evidence="16 17">
    <name type="scientific">Batrachochytrium salamandrivorans</name>
    <dbReference type="NCBI Taxonomy" id="1357716"/>
    <lineage>
        <taxon>Eukaryota</taxon>
        <taxon>Fungi</taxon>
        <taxon>Fungi incertae sedis</taxon>
        <taxon>Chytridiomycota</taxon>
        <taxon>Chytridiomycota incertae sedis</taxon>
        <taxon>Chytridiomycetes</taxon>
        <taxon>Rhizophydiales</taxon>
        <taxon>Rhizophydiales incertae sedis</taxon>
        <taxon>Batrachochytrium</taxon>
    </lineage>
</organism>
<dbReference type="EMBL" id="JAFCIX010000347">
    <property type="protein sequence ID" value="KAH6593729.1"/>
    <property type="molecule type" value="Genomic_DNA"/>
</dbReference>
<evidence type="ECO:0000256" key="11">
    <source>
        <dbReference type="ARBA" id="ARBA00034808"/>
    </source>
</evidence>
<evidence type="ECO:0000256" key="5">
    <source>
        <dbReference type="ARBA" id="ARBA00022806"/>
    </source>
</evidence>
<dbReference type="Pfam" id="PF09382">
    <property type="entry name" value="RQC"/>
    <property type="match status" value="1"/>
</dbReference>
<dbReference type="Proteomes" id="UP001648503">
    <property type="component" value="Unassembled WGS sequence"/>
</dbReference>
<dbReference type="SMART" id="SM00487">
    <property type="entry name" value="DEXDc"/>
    <property type="match status" value="1"/>
</dbReference>